<sequence>MIHFDDLYRELPYTKLSHWLETVPSQLAGWHRELRNSKFAGWQRVLNKLPELASQDVDFSEQVRIGTDDSIDSGMQAKLEGLLTQFHPWRKGPYHVHGLHIDTEWRSDWKWDRVKPHLAPLAGKTILDVGCGNGYHMWRMKGEGANMVVGIDPSELFLMQFLAIKRLAGNPAGIHLLPLGIEQMPPLAAFDTVFSMGVLYHRKSPIDHLQQLHDLLHPGGQLVLETLVIEGDVNQVLVPTDRYAKMRNVWFLPSAEALQLWLSRIGFQHIKLVDLDQTSIEEQRRTDWMTNESLADFLDPTDQSKTVEGYPAPLRAVITAQRPL</sequence>
<feature type="binding site" evidence="3">
    <location>
        <position position="105"/>
    </location>
    <ligand>
        <name>carboxy-S-adenosyl-L-methionine</name>
        <dbReference type="ChEBI" id="CHEBI:134278"/>
    </ligand>
</feature>
<dbReference type="EC" id="2.5.1.-" evidence="3"/>
<dbReference type="Gene3D" id="3.40.50.150">
    <property type="entry name" value="Vaccinia Virus protein VP39"/>
    <property type="match status" value="1"/>
</dbReference>
<proteinExistence type="inferred from homology"/>
<feature type="binding site" evidence="3">
    <location>
        <position position="196"/>
    </location>
    <ligand>
        <name>carboxy-S-adenosyl-L-methionine</name>
        <dbReference type="ChEBI" id="CHEBI:134278"/>
    </ligand>
</feature>
<comment type="caution">
    <text evidence="4">The sequence shown here is derived from an EMBL/GenBank/DDBJ whole genome shotgun (WGS) entry which is preliminary data.</text>
</comment>
<dbReference type="RefSeq" id="WP_087506906.1">
    <property type="nucleotide sequence ID" value="NZ_BMDX01000007.1"/>
</dbReference>
<dbReference type="PANTHER" id="PTHR43464:SF95">
    <property type="entry name" value="TRNA U34 CARBOXYMETHYLTRANSFERASE"/>
    <property type="match status" value="1"/>
</dbReference>
<dbReference type="GO" id="GO:0016765">
    <property type="term" value="F:transferase activity, transferring alkyl or aryl (other than methyl) groups"/>
    <property type="evidence" value="ECO:0007669"/>
    <property type="project" value="UniProtKB-UniRule"/>
</dbReference>
<keyword evidence="1 3" id="KW-0808">Transferase</keyword>
<organism evidence="4 5">
    <name type="scientific">Neiella marina</name>
    <dbReference type="NCBI Taxonomy" id="508461"/>
    <lineage>
        <taxon>Bacteria</taxon>
        <taxon>Pseudomonadati</taxon>
        <taxon>Pseudomonadota</taxon>
        <taxon>Gammaproteobacteria</taxon>
        <taxon>Alteromonadales</taxon>
        <taxon>Echinimonadaceae</taxon>
        <taxon>Neiella</taxon>
    </lineage>
</organism>
<dbReference type="InterPro" id="IPR029063">
    <property type="entry name" value="SAM-dependent_MTases_sf"/>
</dbReference>
<dbReference type="SUPFAM" id="SSF53335">
    <property type="entry name" value="S-adenosyl-L-methionine-dependent methyltransferases"/>
    <property type="match status" value="1"/>
</dbReference>
<feature type="binding site" evidence="3">
    <location>
        <begin position="152"/>
        <end position="154"/>
    </location>
    <ligand>
        <name>carboxy-S-adenosyl-L-methionine</name>
        <dbReference type="ChEBI" id="CHEBI:134278"/>
    </ligand>
</feature>
<dbReference type="OrthoDB" id="9773188at2"/>
<feature type="binding site" evidence="3">
    <location>
        <position position="315"/>
    </location>
    <ligand>
        <name>carboxy-S-adenosyl-L-methionine</name>
        <dbReference type="ChEBI" id="CHEBI:134278"/>
    </ligand>
</feature>
<dbReference type="PANTHER" id="PTHR43464">
    <property type="entry name" value="METHYLTRANSFERASE"/>
    <property type="match status" value="1"/>
</dbReference>
<keyword evidence="2 3" id="KW-0819">tRNA processing</keyword>
<feature type="binding site" evidence="3">
    <location>
        <position position="130"/>
    </location>
    <ligand>
        <name>carboxy-S-adenosyl-L-methionine</name>
        <dbReference type="ChEBI" id="CHEBI:134278"/>
    </ligand>
</feature>
<reference evidence="5" key="1">
    <citation type="journal article" date="2019" name="Int. J. Syst. Evol. Microbiol.">
        <title>The Global Catalogue of Microorganisms (GCM) 10K type strain sequencing project: providing services to taxonomists for standard genome sequencing and annotation.</title>
        <authorList>
            <consortium name="The Broad Institute Genomics Platform"/>
            <consortium name="The Broad Institute Genome Sequencing Center for Infectious Disease"/>
            <person name="Wu L."/>
            <person name="Ma J."/>
        </authorList>
    </citation>
    <scope>NUCLEOTIDE SEQUENCE [LARGE SCALE GENOMIC DNA]</scope>
    <source>
        <strain evidence="5">CGMCC 1.10130</strain>
    </source>
</reference>
<dbReference type="AlphaFoldDB" id="A0A8J2XM95"/>
<evidence type="ECO:0000313" key="4">
    <source>
        <dbReference type="EMBL" id="GGA76475.1"/>
    </source>
</evidence>
<dbReference type="NCBIfam" id="NF011650">
    <property type="entry name" value="PRK15068.1"/>
    <property type="match status" value="1"/>
</dbReference>
<dbReference type="Pfam" id="PF08003">
    <property type="entry name" value="Methyltransf_9"/>
    <property type="match status" value="1"/>
</dbReference>
<dbReference type="InterPro" id="IPR027555">
    <property type="entry name" value="Mo5U34_MeTrfas-like"/>
</dbReference>
<dbReference type="Proteomes" id="UP000619743">
    <property type="component" value="Unassembled WGS sequence"/>
</dbReference>
<accession>A0A8J2XM95</accession>
<comment type="similarity">
    <text evidence="3">Belongs to the class I-like SAM-binding methyltransferase superfamily. CmoB family.</text>
</comment>
<comment type="subunit">
    <text evidence="3">Homotetramer.</text>
</comment>
<evidence type="ECO:0000313" key="5">
    <source>
        <dbReference type="Proteomes" id="UP000619743"/>
    </source>
</evidence>
<dbReference type="CDD" id="cd02440">
    <property type="entry name" value="AdoMet_MTases"/>
    <property type="match status" value="1"/>
</dbReference>
<dbReference type="InterPro" id="IPR010017">
    <property type="entry name" value="CmoB"/>
</dbReference>
<evidence type="ECO:0000256" key="3">
    <source>
        <dbReference type="HAMAP-Rule" id="MF_01590"/>
    </source>
</evidence>
<dbReference type="EMBL" id="BMDX01000007">
    <property type="protein sequence ID" value="GGA76475.1"/>
    <property type="molecule type" value="Genomic_DNA"/>
</dbReference>
<comment type="function">
    <text evidence="3">Catalyzes carboxymethyl transfer from carboxy-S-adenosyl-L-methionine (Cx-SAM) to 5-hydroxyuridine (ho5U) to form 5-carboxymethoxyuridine (cmo5U) at position 34 in tRNAs.</text>
</comment>
<feature type="binding site" evidence="3">
    <location>
        <begin position="181"/>
        <end position="182"/>
    </location>
    <ligand>
        <name>carboxy-S-adenosyl-L-methionine</name>
        <dbReference type="ChEBI" id="CHEBI:134278"/>
    </ligand>
</feature>
<gene>
    <name evidence="3 4" type="primary">cmoB</name>
    <name evidence="4" type="ORF">GCM10011369_17940</name>
</gene>
<feature type="binding site" evidence="3">
    <location>
        <position position="110"/>
    </location>
    <ligand>
        <name>carboxy-S-adenosyl-L-methionine</name>
        <dbReference type="ChEBI" id="CHEBI:134278"/>
    </ligand>
</feature>
<dbReference type="GO" id="GO:0002098">
    <property type="term" value="P:tRNA wobble uridine modification"/>
    <property type="evidence" value="ECO:0007669"/>
    <property type="project" value="InterPro"/>
</dbReference>
<name>A0A8J2XM95_9GAMM</name>
<dbReference type="GO" id="GO:0008168">
    <property type="term" value="F:methyltransferase activity"/>
    <property type="evidence" value="ECO:0007669"/>
    <property type="project" value="TreeGrafter"/>
</dbReference>
<feature type="binding site" evidence="3">
    <location>
        <position position="200"/>
    </location>
    <ligand>
        <name>carboxy-S-adenosyl-L-methionine</name>
        <dbReference type="ChEBI" id="CHEBI:134278"/>
    </ligand>
</feature>
<evidence type="ECO:0000256" key="1">
    <source>
        <dbReference type="ARBA" id="ARBA00022679"/>
    </source>
</evidence>
<feature type="binding site" evidence="3">
    <location>
        <position position="91"/>
    </location>
    <ligand>
        <name>carboxy-S-adenosyl-L-methionine</name>
        <dbReference type="ChEBI" id="CHEBI:134278"/>
    </ligand>
</feature>
<dbReference type="NCBIfam" id="TIGR00452">
    <property type="entry name" value="tRNA 5-methoxyuridine(34)/uridine 5-oxyacetic acid(34) synthase CmoB"/>
    <property type="match status" value="1"/>
</dbReference>
<evidence type="ECO:0000256" key="2">
    <source>
        <dbReference type="ARBA" id="ARBA00022694"/>
    </source>
</evidence>
<dbReference type="HAMAP" id="MF_01590">
    <property type="entry name" value="tRNA_carboxymethyltr_CmoB"/>
    <property type="match status" value="1"/>
</dbReference>
<comment type="catalytic activity">
    <reaction evidence="3">
        <text>carboxy-S-adenosyl-L-methionine + 5-hydroxyuridine(34) in tRNA = 5-carboxymethoxyuridine(34) in tRNA + S-adenosyl-L-homocysteine + H(+)</text>
        <dbReference type="Rhea" id="RHEA:52848"/>
        <dbReference type="Rhea" id="RHEA-COMP:13381"/>
        <dbReference type="Rhea" id="RHEA-COMP:13383"/>
        <dbReference type="ChEBI" id="CHEBI:15378"/>
        <dbReference type="ChEBI" id="CHEBI:57856"/>
        <dbReference type="ChEBI" id="CHEBI:134278"/>
        <dbReference type="ChEBI" id="CHEBI:136877"/>
        <dbReference type="ChEBI" id="CHEBI:136879"/>
    </reaction>
</comment>
<keyword evidence="5" id="KW-1185">Reference proteome</keyword>
<protein>
    <recommendedName>
        <fullName evidence="3">tRNA U34 carboxymethyltransferase</fullName>
        <ecNumber evidence="3">2.5.1.-</ecNumber>
    </recommendedName>
</protein>